<dbReference type="EMBL" id="JACIBS010000001">
    <property type="protein sequence ID" value="MBB3663088.1"/>
    <property type="molecule type" value="Genomic_DNA"/>
</dbReference>
<proteinExistence type="predicted"/>
<accession>A0A839XQC2</accession>
<evidence type="ECO:0000256" key="1">
    <source>
        <dbReference type="SAM" id="MobiDB-lite"/>
    </source>
</evidence>
<dbReference type="CDD" id="cd02947">
    <property type="entry name" value="TRX_family"/>
    <property type="match status" value="1"/>
</dbReference>
<dbReference type="PROSITE" id="PS51352">
    <property type="entry name" value="THIOREDOXIN_2"/>
    <property type="match status" value="1"/>
</dbReference>
<evidence type="ECO:0000313" key="4">
    <source>
        <dbReference type="Proteomes" id="UP000564573"/>
    </source>
</evidence>
<dbReference type="GO" id="GO:0016853">
    <property type="term" value="F:isomerase activity"/>
    <property type="evidence" value="ECO:0007669"/>
    <property type="project" value="UniProtKB-KW"/>
</dbReference>
<dbReference type="Gene3D" id="3.40.30.10">
    <property type="entry name" value="Glutaredoxin"/>
    <property type="match status" value="1"/>
</dbReference>
<dbReference type="Pfam" id="PF00085">
    <property type="entry name" value="Thioredoxin"/>
    <property type="match status" value="1"/>
</dbReference>
<dbReference type="InterPro" id="IPR036249">
    <property type="entry name" value="Thioredoxin-like_sf"/>
</dbReference>
<dbReference type="RefSeq" id="WP_183781853.1">
    <property type="nucleotide sequence ID" value="NZ_JACIBS010000001.1"/>
</dbReference>
<evidence type="ECO:0000259" key="2">
    <source>
        <dbReference type="PROSITE" id="PS51352"/>
    </source>
</evidence>
<name>A0A839XQC2_9PSEU</name>
<comment type="caution">
    <text evidence="3">The sequence shown here is derived from an EMBL/GenBank/DDBJ whole genome shotgun (WGS) entry which is preliminary data.</text>
</comment>
<reference evidence="3 4" key="1">
    <citation type="submission" date="2020-08" db="EMBL/GenBank/DDBJ databases">
        <title>Sequencing the genomes of 1000 actinobacteria strains.</title>
        <authorList>
            <person name="Klenk H.-P."/>
        </authorList>
    </citation>
    <scope>NUCLEOTIDE SEQUENCE [LARGE SCALE GENOMIC DNA]</scope>
    <source>
        <strain evidence="3 4">DSM 45267</strain>
    </source>
</reference>
<evidence type="ECO:0000313" key="3">
    <source>
        <dbReference type="EMBL" id="MBB3663088.1"/>
    </source>
</evidence>
<organism evidence="3 4">
    <name type="scientific">Prauserella sediminis</name>
    <dbReference type="NCBI Taxonomy" id="577680"/>
    <lineage>
        <taxon>Bacteria</taxon>
        <taxon>Bacillati</taxon>
        <taxon>Actinomycetota</taxon>
        <taxon>Actinomycetes</taxon>
        <taxon>Pseudonocardiales</taxon>
        <taxon>Pseudonocardiaceae</taxon>
        <taxon>Prauserella</taxon>
        <taxon>Prauserella salsuginis group</taxon>
    </lineage>
</organism>
<dbReference type="Proteomes" id="UP000564573">
    <property type="component" value="Unassembled WGS sequence"/>
</dbReference>
<sequence length="183" mass="18756">MTGLIVAGVTIVAAVVVGLVVRSRNGRIRTSGDGGAVTSAAPGGRAQDGVAPDGVSADGATLAGLPADVRDALTGEPADVTLVQLSTTFCAPCRQARALLTHVAERTDGLRHVDLDVTDKPGIARDLGVLRTPTTIAYARSGVELLRVSGVPKQEELLAALEPRLSGARRPIAERPEGGRPTE</sequence>
<feature type="domain" description="Thioredoxin" evidence="2">
    <location>
        <begin position="40"/>
        <end position="166"/>
    </location>
</feature>
<protein>
    <submittedName>
        <fullName evidence="3">Thiol-disulfide isomerase/thioredoxin</fullName>
    </submittedName>
</protein>
<dbReference type="SUPFAM" id="SSF52833">
    <property type="entry name" value="Thioredoxin-like"/>
    <property type="match status" value="1"/>
</dbReference>
<gene>
    <name evidence="3" type="ORF">FB384_001992</name>
</gene>
<feature type="region of interest" description="Disordered" evidence="1">
    <location>
        <begin position="30"/>
        <end position="49"/>
    </location>
</feature>
<dbReference type="InterPro" id="IPR013766">
    <property type="entry name" value="Thioredoxin_domain"/>
</dbReference>
<keyword evidence="3" id="KW-0413">Isomerase</keyword>
<keyword evidence="4" id="KW-1185">Reference proteome</keyword>
<dbReference type="AlphaFoldDB" id="A0A839XQC2"/>